<proteinExistence type="predicted"/>
<evidence type="ECO:0000259" key="2">
    <source>
        <dbReference type="PROSITE" id="PS50238"/>
    </source>
</evidence>
<dbReference type="PANTHER" id="PTHR14963">
    <property type="entry name" value="RHO GTPASE ACTIVATING PROTEIN 18,19-RELATED"/>
    <property type="match status" value="1"/>
</dbReference>
<dbReference type="SUPFAM" id="SSF48350">
    <property type="entry name" value="GTPase activation domain, GAP"/>
    <property type="match status" value="1"/>
</dbReference>
<dbReference type="GO" id="GO:0005096">
    <property type="term" value="F:GTPase activator activity"/>
    <property type="evidence" value="ECO:0007669"/>
    <property type="project" value="UniProtKB-KW"/>
</dbReference>
<dbReference type="InterPro" id="IPR008936">
    <property type="entry name" value="Rho_GTPase_activation_prot"/>
</dbReference>
<dbReference type="GO" id="GO:0051056">
    <property type="term" value="P:regulation of small GTPase mediated signal transduction"/>
    <property type="evidence" value="ECO:0007669"/>
    <property type="project" value="TreeGrafter"/>
</dbReference>
<reference evidence="3" key="1">
    <citation type="submission" date="2022-12" db="EMBL/GenBank/DDBJ databases">
        <title>Genome assemblies of Blomia tropicalis.</title>
        <authorList>
            <person name="Cui Y."/>
        </authorList>
    </citation>
    <scope>NUCLEOTIDE SEQUENCE</scope>
    <source>
        <tissue evidence="3">Adult mites</tissue>
    </source>
</reference>
<dbReference type="EMBL" id="JAPWDV010000001">
    <property type="protein sequence ID" value="KAJ6225216.1"/>
    <property type="molecule type" value="Genomic_DNA"/>
</dbReference>
<sequence>MRLSSFRIEQILKSITLRSNVVHYEELTKNDIILTRMVAILELVADLEEAFGIKYHVDMPRFKDSGRKSNPNLIFGGYLSYLHNLDRERNHNIECPSVLKHLTEYISLYGVREEGIFRITGSQNRLNTLKDEINQLYQNYYKTNKPDNRDEIFQIFHKYSPYEVAGLLKQFLRELRQPLFTSELLEIFLQVSAVPSLNLQIKILNLLMLLLNDSHRNSLFAILQLLRTVVYNQPSNKMSLEGVCTVMAPNLMLDQTIPQRSQPSPSLPSLMSRRMSYSSQSVNEASEEMITFLKRTTNSIALLKLLINLGPILFHVPPYIDWQIKYKSEQVKKKIKEAEQSAKSNHYHHRFSYLKLNPIFLKFILKIIIFLLTKTMEYLSEETNETNEMIKLDEEVDLSNWINKELEANPNQLKTVDKTLVDECRAIRQKMENITSWSRYVPKDVTRTEWIRRISQTISCYRQCWLELALVSYKHIFDLKANLNENYNENPIKVLSNNIVPSEMKWFCSEKAIAIRLLCLIYFLDHAKRNRLLSHQPSLFILTNKVGQRQVYSSEQVASTFILNWLAAGMGNQLKAELRSIDFNVQQVECEANVSIDFSIHQLSQDLCDGFRLAKLLEILFASEKIDLVSKLKFPTNRTADRITNMIRLFDSYLWFKLRKFDPQNWSSTIDSQTVAREIACGYRETTIRVLRSMQIMRFKRVSWHAVIDQSYIQLRCTTIWIQRCFRRKMKTNQIRNEYVQLRKATLFMQRRFRLNRNRNIILDYVYRWLNRRQVAAITVQRHWRGVWTRWQARQLYGEQLMNRICSIELNQALPNVREPIGVKCKELLQRLRSTMLNGKRTLRSVTILSNDLKRLYGYIYCSVEIRYQIVIHHCWIVSHCAELLQRLNRSEHHKLIAYFLLSILDHLSRVELMTTPDDRWLKACTAIIHLMTDYINYPQLMQQAIRILCQLAKREKMDESNDNGWKIVKMVENNERTWQRLIGRIRAKYKSDHPKTNKFPSALTNDSFLANQSTYFYCKS</sequence>
<dbReference type="InterPro" id="IPR000198">
    <property type="entry name" value="RhoGAP_dom"/>
</dbReference>
<dbReference type="PANTHER" id="PTHR14963:SF7">
    <property type="entry name" value="RHO GTPASE-ACTIVATING PROTEIN 19"/>
    <property type="match status" value="1"/>
</dbReference>
<accession>A0A9Q0RSW6</accession>
<feature type="domain" description="Rho-GAP" evidence="2">
    <location>
        <begin position="80"/>
        <end position="290"/>
    </location>
</feature>
<dbReference type="Pfam" id="PF00620">
    <property type="entry name" value="RhoGAP"/>
    <property type="match status" value="1"/>
</dbReference>
<evidence type="ECO:0000313" key="4">
    <source>
        <dbReference type="Proteomes" id="UP001142055"/>
    </source>
</evidence>
<keyword evidence="1" id="KW-0343">GTPase activation</keyword>
<dbReference type="PROSITE" id="PS50238">
    <property type="entry name" value="RHOGAP"/>
    <property type="match status" value="1"/>
</dbReference>
<dbReference type="SMART" id="SM00324">
    <property type="entry name" value="RhoGAP"/>
    <property type="match status" value="1"/>
</dbReference>
<gene>
    <name evidence="3" type="ORF">RDWZM_003761</name>
</gene>
<dbReference type="Proteomes" id="UP001142055">
    <property type="component" value="Chromosome 1"/>
</dbReference>
<protein>
    <recommendedName>
        <fullName evidence="2">Rho-GAP domain-containing protein</fullName>
    </recommendedName>
</protein>
<dbReference type="GO" id="GO:0007165">
    <property type="term" value="P:signal transduction"/>
    <property type="evidence" value="ECO:0007669"/>
    <property type="project" value="InterPro"/>
</dbReference>
<evidence type="ECO:0000256" key="1">
    <source>
        <dbReference type="ARBA" id="ARBA00022468"/>
    </source>
</evidence>
<evidence type="ECO:0000313" key="3">
    <source>
        <dbReference type="EMBL" id="KAJ6225216.1"/>
    </source>
</evidence>
<comment type="caution">
    <text evidence="3">The sequence shown here is derived from an EMBL/GenBank/DDBJ whole genome shotgun (WGS) entry which is preliminary data.</text>
</comment>
<organism evidence="3 4">
    <name type="scientific">Blomia tropicalis</name>
    <name type="common">Mite</name>
    <dbReference type="NCBI Taxonomy" id="40697"/>
    <lineage>
        <taxon>Eukaryota</taxon>
        <taxon>Metazoa</taxon>
        <taxon>Ecdysozoa</taxon>
        <taxon>Arthropoda</taxon>
        <taxon>Chelicerata</taxon>
        <taxon>Arachnida</taxon>
        <taxon>Acari</taxon>
        <taxon>Acariformes</taxon>
        <taxon>Sarcoptiformes</taxon>
        <taxon>Astigmata</taxon>
        <taxon>Glycyphagoidea</taxon>
        <taxon>Echimyopodidae</taxon>
        <taxon>Blomia</taxon>
    </lineage>
</organism>
<dbReference type="Gene3D" id="1.10.555.10">
    <property type="entry name" value="Rho GTPase activation protein"/>
    <property type="match status" value="1"/>
</dbReference>
<name>A0A9Q0RSW6_BLOTA</name>
<dbReference type="AlphaFoldDB" id="A0A9Q0RSW6"/>
<dbReference type="GO" id="GO:0005737">
    <property type="term" value="C:cytoplasm"/>
    <property type="evidence" value="ECO:0007669"/>
    <property type="project" value="TreeGrafter"/>
</dbReference>
<keyword evidence="4" id="KW-1185">Reference proteome</keyword>